<evidence type="ECO:0000256" key="1">
    <source>
        <dbReference type="SAM" id="MobiDB-lite"/>
    </source>
</evidence>
<dbReference type="InParanoid" id="A0A1U7ZU39"/>
<name>A0A1U7ZU39_NELNU</name>
<gene>
    <name evidence="3" type="primary">LOC104596265</name>
</gene>
<sequence length="100" mass="10493">MGCPAAAWTNPKPTGGGSSLAANKEPLGMAPYPAASPERKPQTSTNSRLASSVGSNSGTPPIKHLSRAEMAERRVVFKTRIYHYNVDAKGNLSLGILKDG</sequence>
<evidence type="ECO:0000313" key="2">
    <source>
        <dbReference type="Proteomes" id="UP000189703"/>
    </source>
</evidence>
<keyword evidence="2" id="KW-1185">Reference proteome</keyword>
<reference evidence="3" key="1">
    <citation type="submission" date="2025-08" db="UniProtKB">
        <authorList>
            <consortium name="RefSeq"/>
        </authorList>
    </citation>
    <scope>IDENTIFICATION</scope>
</reference>
<feature type="compositionally biased region" description="Polar residues" evidence="1">
    <location>
        <begin position="42"/>
        <end position="59"/>
    </location>
</feature>
<dbReference type="GeneID" id="104596265"/>
<dbReference type="KEGG" id="nnu:104596265"/>
<evidence type="ECO:0000313" key="3">
    <source>
        <dbReference type="RefSeq" id="XP_010255648.1"/>
    </source>
</evidence>
<accession>A0A1U7ZU39</accession>
<dbReference type="AlphaFoldDB" id="A0A1U7ZU39"/>
<protein>
    <submittedName>
        <fullName evidence="3">Uncharacterized protein LOC104596265</fullName>
    </submittedName>
</protein>
<dbReference type="RefSeq" id="XP_010255648.1">
    <property type="nucleotide sequence ID" value="XM_010257346.1"/>
</dbReference>
<feature type="region of interest" description="Disordered" evidence="1">
    <location>
        <begin position="1"/>
        <end position="69"/>
    </location>
</feature>
<proteinExistence type="predicted"/>
<organism evidence="2 3">
    <name type="scientific">Nelumbo nucifera</name>
    <name type="common">Sacred lotus</name>
    <dbReference type="NCBI Taxonomy" id="4432"/>
    <lineage>
        <taxon>Eukaryota</taxon>
        <taxon>Viridiplantae</taxon>
        <taxon>Streptophyta</taxon>
        <taxon>Embryophyta</taxon>
        <taxon>Tracheophyta</taxon>
        <taxon>Spermatophyta</taxon>
        <taxon>Magnoliopsida</taxon>
        <taxon>Proteales</taxon>
        <taxon>Nelumbonaceae</taxon>
        <taxon>Nelumbo</taxon>
    </lineage>
</organism>
<dbReference type="Proteomes" id="UP000189703">
    <property type="component" value="Unplaced"/>
</dbReference>